<name>A0A7J7TNB7_RHIFE</name>
<evidence type="ECO:0000313" key="1">
    <source>
        <dbReference type="EMBL" id="KAF6301880.1"/>
    </source>
</evidence>
<protein>
    <submittedName>
        <fullName evidence="1">Uncharacterized protein</fullName>
    </submittedName>
</protein>
<dbReference type="AlphaFoldDB" id="A0A7J7TNB7"/>
<proteinExistence type="predicted"/>
<dbReference type="EMBL" id="JACAGC010000019">
    <property type="protein sequence ID" value="KAF6301880.1"/>
    <property type="molecule type" value="Genomic_DNA"/>
</dbReference>
<organism evidence="1 2">
    <name type="scientific">Rhinolophus ferrumequinum</name>
    <name type="common">Greater horseshoe bat</name>
    <dbReference type="NCBI Taxonomy" id="59479"/>
    <lineage>
        <taxon>Eukaryota</taxon>
        <taxon>Metazoa</taxon>
        <taxon>Chordata</taxon>
        <taxon>Craniata</taxon>
        <taxon>Vertebrata</taxon>
        <taxon>Euteleostomi</taxon>
        <taxon>Mammalia</taxon>
        <taxon>Eutheria</taxon>
        <taxon>Laurasiatheria</taxon>
        <taxon>Chiroptera</taxon>
        <taxon>Yinpterochiroptera</taxon>
        <taxon>Rhinolophoidea</taxon>
        <taxon>Rhinolophidae</taxon>
        <taxon>Rhinolophinae</taxon>
        <taxon>Rhinolophus</taxon>
    </lineage>
</organism>
<sequence length="124" mass="13494">MDGGCLSRLHTACTGRVLWARPWTAVAFAHDNPLKLLETLKEVYCNVNNLSLAASVFLILAGAGCPLWPLPRTHMPRAAVRLMLPKPANGEGQVGAFPSWMWGLEQVSWPPVGVSGLTVRHRAL</sequence>
<accession>A0A7J7TNB7</accession>
<comment type="caution">
    <text evidence="1">The sequence shown here is derived from an EMBL/GenBank/DDBJ whole genome shotgun (WGS) entry which is preliminary data.</text>
</comment>
<gene>
    <name evidence="1" type="ORF">mRhiFer1_008788</name>
</gene>
<evidence type="ECO:0000313" key="2">
    <source>
        <dbReference type="Proteomes" id="UP000585614"/>
    </source>
</evidence>
<dbReference type="Proteomes" id="UP000585614">
    <property type="component" value="Unassembled WGS sequence"/>
</dbReference>
<reference evidence="1 2" key="1">
    <citation type="journal article" date="2020" name="Nature">
        <title>Six reference-quality genomes reveal evolution of bat adaptations.</title>
        <authorList>
            <person name="Jebb D."/>
            <person name="Huang Z."/>
            <person name="Pippel M."/>
            <person name="Hughes G.M."/>
            <person name="Lavrichenko K."/>
            <person name="Devanna P."/>
            <person name="Winkler S."/>
            <person name="Jermiin L.S."/>
            <person name="Skirmuntt E.C."/>
            <person name="Katzourakis A."/>
            <person name="Burkitt-Gray L."/>
            <person name="Ray D.A."/>
            <person name="Sullivan K.A.M."/>
            <person name="Roscito J.G."/>
            <person name="Kirilenko B.M."/>
            <person name="Davalos L.M."/>
            <person name="Corthals A.P."/>
            <person name="Power M.L."/>
            <person name="Jones G."/>
            <person name="Ransome R.D."/>
            <person name="Dechmann D.K.N."/>
            <person name="Locatelli A.G."/>
            <person name="Puechmaille S.J."/>
            <person name="Fedrigo O."/>
            <person name="Jarvis E.D."/>
            <person name="Hiller M."/>
            <person name="Vernes S.C."/>
            <person name="Myers E.W."/>
            <person name="Teeling E.C."/>
        </authorList>
    </citation>
    <scope>NUCLEOTIDE SEQUENCE [LARGE SCALE GENOMIC DNA]</scope>
    <source>
        <strain evidence="1">MRhiFer1</strain>
        <tissue evidence="1">Lung</tissue>
    </source>
</reference>